<evidence type="ECO:0000313" key="6">
    <source>
        <dbReference type="EnsemblPlants" id="OGLUM11G04150.1"/>
    </source>
</evidence>
<evidence type="ECO:0000256" key="4">
    <source>
        <dbReference type="SAM" id="MobiDB-lite"/>
    </source>
</evidence>
<dbReference type="HOGENOM" id="CLU_251925_0_0_1"/>
<dbReference type="Gene3D" id="3.90.1300.10">
    <property type="entry name" value="Amidase signature (AS) domain"/>
    <property type="match status" value="1"/>
</dbReference>
<reference evidence="6" key="1">
    <citation type="submission" date="2015-04" db="UniProtKB">
        <authorList>
            <consortium name="EnsemblPlants"/>
        </authorList>
    </citation>
    <scope>IDENTIFICATION</scope>
</reference>
<dbReference type="PANTHER" id="PTHR31580:SF49">
    <property type="entry name" value="FILAMENT-LIKE PLANT PROTEIN 3"/>
    <property type="match status" value="1"/>
</dbReference>
<feature type="coiled-coil region" evidence="3">
    <location>
        <begin position="403"/>
        <end position="607"/>
    </location>
</feature>
<feature type="compositionally biased region" description="Polar residues" evidence="4">
    <location>
        <begin position="36"/>
        <end position="46"/>
    </location>
</feature>
<feature type="domain" description="Amidase" evidence="5">
    <location>
        <begin position="1069"/>
        <end position="1550"/>
    </location>
</feature>
<evidence type="ECO:0000259" key="5">
    <source>
        <dbReference type="Pfam" id="PF01425"/>
    </source>
</evidence>
<reference evidence="6" key="2">
    <citation type="submission" date="2018-05" db="EMBL/GenBank/DDBJ databases">
        <title>OgluRS3 (Oryza glumaepatula Reference Sequence Version 3).</title>
        <authorList>
            <person name="Zhang J."/>
            <person name="Kudrna D."/>
            <person name="Lee S."/>
            <person name="Talag J."/>
            <person name="Welchert J."/>
            <person name="Wing R.A."/>
        </authorList>
    </citation>
    <scope>NUCLEOTIDE SEQUENCE [LARGE SCALE GENOMIC DNA]</scope>
</reference>
<dbReference type="Proteomes" id="UP000026961">
    <property type="component" value="Chromosome 11"/>
</dbReference>
<dbReference type="Pfam" id="PF05911">
    <property type="entry name" value="FPP"/>
    <property type="match status" value="4"/>
</dbReference>
<keyword evidence="7" id="KW-1185">Reference proteome</keyword>
<feature type="region of interest" description="Disordered" evidence="4">
    <location>
        <begin position="1"/>
        <end position="46"/>
    </location>
</feature>
<comment type="similarity">
    <text evidence="1">Belongs to the FPP family.</text>
</comment>
<accession>A0A0E0BFU2</accession>
<organism evidence="6">
    <name type="scientific">Oryza glumipatula</name>
    <dbReference type="NCBI Taxonomy" id="40148"/>
    <lineage>
        <taxon>Eukaryota</taxon>
        <taxon>Viridiplantae</taxon>
        <taxon>Streptophyta</taxon>
        <taxon>Embryophyta</taxon>
        <taxon>Tracheophyta</taxon>
        <taxon>Spermatophyta</taxon>
        <taxon>Magnoliopsida</taxon>
        <taxon>Liliopsida</taxon>
        <taxon>Poales</taxon>
        <taxon>Poaceae</taxon>
        <taxon>BOP clade</taxon>
        <taxon>Oryzoideae</taxon>
        <taxon>Oryzeae</taxon>
        <taxon>Oryzinae</taxon>
        <taxon>Oryza</taxon>
    </lineage>
</organism>
<dbReference type="Pfam" id="PF01425">
    <property type="entry name" value="Amidase"/>
    <property type="match status" value="1"/>
</dbReference>
<dbReference type="EnsemblPlants" id="OGLUM11G04150.1">
    <property type="protein sequence ID" value="OGLUM11G04150.1"/>
    <property type="gene ID" value="OGLUM11G04150"/>
</dbReference>
<protein>
    <recommendedName>
        <fullName evidence="5">Amidase domain-containing protein</fullName>
    </recommendedName>
</protein>
<dbReference type="InterPro" id="IPR023631">
    <property type="entry name" value="Amidase_dom"/>
</dbReference>
<dbReference type="PANTHER" id="PTHR31580">
    <property type="entry name" value="FILAMENT-LIKE PLANT PROTEIN 4"/>
    <property type="match status" value="1"/>
</dbReference>
<feature type="coiled-coil region" evidence="3">
    <location>
        <begin position="120"/>
        <end position="242"/>
    </location>
</feature>
<evidence type="ECO:0000256" key="2">
    <source>
        <dbReference type="ARBA" id="ARBA00023054"/>
    </source>
</evidence>
<feature type="coiled-coil region" evidence="3">
    <location>
        <begin position="716"/>
        <end position="771"/>
    </location>
</feature>
<dbReference type="SUPFAM" id="SSF75304">
    <property type="entry name" value="Amidase signature (AS) enzymes"/>
    <property type="match status" value="2"/>
</dbReference>
<sequence>MREEGGIASPGEKPILNGASPNHSQSPKICSRITDNETQGTATAKSLNEKLVLETVSDDSSTQHCQSPQPDVFTNVKDEDMQDSVKSLSEKLASALLTSNAKDDLVKQHTKVAEEAVAGWEQAEAEVSTLKRLLEASTQKNASLDDQVNHLDDALKECVRQLRQAREEQEEKIRDAVAKKTQELDSHKSELQNHIYELKQQLEAAKLEAATVAVQHDLQDKLQVAEKENKGLKIELLTLAKDLKRLSLERDLSNEAAETASKQHLESVKKIARVEAECRKLRHLTRRTSLANDSRPAPNNACMESLTDSQSDSGERMLTVDSEMRNSDSWASALIAELDQFKNSSASSRDVVNNHVEIDLMDDFLEMEKLAALSEVERVSSSFGTETDSDQAVAIDKASKVETETLKSQVTDLQAKVEKLETEKRDLEMALAEARVQLDASCDALMAANNKLAELQMQFNLANESKVAALGQADQLDAERGSLALQLESKSIEVEKLQAVVASLEESTDKKELESQLESTSVELADLRKTVASLQEQIDAERTLSLQHKAYADMADADKKSLEAQLQSAHADIGKLRGSIETLESELQKEKTMYEELVVQMESMKIESEKKLGVESAKEALEARLLVVNSEIAKLHGTVNDLECDAAKEKAFSSELKMQLEAVEGIRKMLESEIESSHQETMKLQEKISLLEVRLKDQTALLVEFTAKAEDAAAGRKAMEGQLEGAKLEITKLTNRVSLLQGKIEQEKLLSEEYEAKCRKLEAQLSRDSREARLWRLANTNGDLKDKELSSAAGKLAECQKTIANLGRQLKSLTDLDSVTAEPEKLESGDALLDFREPDVEVPPAGFANGLYDLDLPKSNGSCLSPIPHVQSSSTHTQTSVFSGGLSSLGSYRSKTRNSAPKVYKPASEVNLGADSNEFYISPNVKAPRVAGLLVKIFAWVLEAPIIGSIVLYILKRDNLVNKLVSDAEIPEPPLFTAAHTWQDIPEQNVSLTKPDMSPAERVQEAVVCLPARLESVLADPPSPGFRRWTIRDFTSAYISGEITPVMVARRFLAAVKECSGPDLNMALFISCNPQDIIRQAEASTLRYQQGAPLSAMDGVLVAVKDEIDCLPYPTTGGTRWLQRMRPCVQDAAVVAQLRACGAVLAGKTNMHELGAGTSGINPHHGSTRNPYNTGKVAGGSSGGSAAVVCAGLCPVALGADGGGSVRMPAALCGVVGLKPTAGRFSKDGFVMLHIYVLFILQDQSLAKVAIAAMDVHCSDELTHLTWAISDLRLLPLNWTVGMPGILAATVEDALIAYAAIADQSQPSHLQANARTLYFLLHVWMFSETEFAEDLIFFVCLQPELNLPLLKAASSMPTIRLARYAKWFNDCSEDIRSCCYKAVHTLRTRYGWEVTADVTIPEIEEMRLAHYVTMGSECTASFDKYLKKLSKSEIGWDVRIALSAYGSFSSRAYLNSQRIRNRQMYFHDKIFETFDVIVTPMTGVTAHELQDNAGHTGELDYINGAALVRYSIAGNFLGLPAITLKVGYDREGLPVGLQFIGRPWSEATLLHLAYAMQEACGKNYRKPMVYYDLLNKNKY</sequence>
<feature type="compositionally biased region" description="Polar residues" evidence="4">
    <location>
        <begin position="19"/>
        <end position="28"/>
    </location>
</feature>
<evidence type="ECO:0000313" key="7">
    <source>
        <dbReference type="Proteomes" id="UP000026961"/>
    </source>
</evidence>
<dbReference type="InterPro" id="IPR036928">
    <property type="entry name" value="AS_sf"/>
</dbReference>
<proteinExistence type="inferred from homology"/>
<name>A0A0E0BFU2_9ORYZ</name>
<dbReference type="eggNOG" id="KOG1211">
    <property type="taxonomic scope" value="Eukaryota"/>
</dbReference>
<dbReference type="STRING" id="40148.A0A0E0BFU2"/>
<evidence type="ECO:0000256" key="3">
    <source>
        <dbReference type="SAM" id="Coils"/>
    </source>
</evidence>
<dbReference type="Gramene" id="OGLUM11G04150.1">
    <property type="protein sequence ID" value="OGLUM11G04150.1"/>
    <property type="gene ID" value="OGLUM11G04150"/>
</dbReference>
<keyword evidence="2 3" id="KW-0175">Coiled coil</keyword>
<evidence type="ECO:0000256" key="1">
    <source>
        <dbReference type="ARBA" id="ARBA00005921"/>
    </source>
</evidence>
<dbReference type="InterPro" id="IPR008587">
    <property type="entry name" value="FPP_plant"/>
</dbReference>
<feature type="region of interest" description="Disordered" evidence="4">
    <location>
        <begin position="289"/>
        <end position="316"/>
    </location>
</feature>